<organism evidence="1 2">
    <name type="scientific">Sinorhizobium alkalisoli</name>
    <dbReference type="NCBI Taxonomy" id="1752398"/>
    <lineage>
        <taxon>Bacteria</taxon>
        <taxon>Pseudomonadati</taxon>
        <taxon>Pseudomonadota</taxon>
        <taxon>Alphaproteobacteria</taxon>
        <taxon>Hyphomicrobiales</taxon>
        <taxon>Rhizobiaceae</taxon>
        <taxon>Sinorhizobium/Ensifer group</taxon>
        <taxon>Sinorhizobium</taxon>
    </lineage>
</organism>
<sequence length="242" mass="27112">MREDMTEAERHPRCPICGGTSFEPGPRGRMALTGVLPRCSGCKSLERHRAARVLFDRLGPARFAGWSAIQFSPDPTVEPAWFGSFELSVYGPPDGIDIQQIDRPDGAYDYVGCSHVLEHVGDDRAALCELLRITSPSGFVYLNIPDPFAEEVTRDWGFPKPEKHGHWRVYGRDVALRFARYIPRQPVLAYRGTDPVTAEATGAFLLPRSAEPYRWIVDRLGKDVELFSGPSLQSAHRSDNRN</sequence>
<dbReference type="Pfam" id="PF13489">
    <property type="entry name" value="Methyltransf_23"/>
    <property type="match status" value="1"/>
</dbReference>
<keyword evidence="2" id="KW-1185">Reference proteome</keyword>
<reference evidence="2" key="1">
    <citation type="submission" date="2016-05" db="EMBL/GenBank/DDBJ databases">
        <authorList>
            <person name="Li Y."/>
        </authorList>
    </citation>
    <scope>NUCLEOTIDE SEQUENCE [LARGE SCALE GENOMIC DNA]</scope>
    <source>
        <strain evidence="2">YIC4027</strain>
    </source>
</reference>
<dbReference type="SUPFAM" id="SSF53335">
    <property type="entry name" value="S-adenosyl-L-methionine-dependent methyltransferases"/>
    <property type="match status" value="1"/>
</dbReference>
<dbReference type="InterPro" id="IPR029063">
    <property type="entry name" value="SAM-dependent_MTases_sf"/>
</dbReference>
<dbReference type="Gene3D" id="3.40.50.150">
    <property type="entry name" value="Vaccinia Virus protein VP39"/>
    <property type="match status" value="1"/>
</dbReference>
<dbReference type="Proteomes" id="UP000094342">
    <property type="component" value="Unassembled WGS sequence"/>
</dbReference>
<proteinExistence type="predicted"/>
<gene>
    <name evidence="1" type="ORF">A8M32_15830</name>
</gene>
<name>A0A1E3V9T0_9HYPH</name>
<evidence type="ECO:0000313" key="2">
    <source>
        <dbReference type="Proteomes" id="UP000094342"/>
    </source>
</evidence>
<evidence type="ECO:0000313" key="1">
    <source>
        <dbReference type="EMBL" id="ODR90388.1"/>
    </source>
</evidence>
<dbReference type="AlphaFoldDB" id="A0A1E3V9T0"/>
<accession>A0A1E3V9T0</accession>
<dbReference type="EMBL" id="LYBW01000059">
    <property type="protein sequence ID" value="ODR90388.1"/>
    <property type="molecule type" value="Genomic_DNA"/>
</dbReference>
<evidence type="ECO:0008006" key="3">
    <source>
        <dbReference type="Google" id="ProtNLM"/>
    </source>
</evidence>
<dbReference type="OrthoDB" id="9777830at2"/>
<comment type="caution">
    <text evidence="1">The sequence shown here is derived from an EMBL/GenBank/DDBJ whole genome shotgun (WGS) entry which is preliminary data.</text>
</comment>
<protein>
    <recommendedName>
        <fullName evidence="3">Methyltransferase type 11 domain-containing protein</fullName>
    </recommendedName>
</protein>
<dbReference type="STRING" id="1752398.A8M32_15830"/>